<accession>A0ACB7RQI9</accession>
<dbReference type="Proteomes" id="UP000821845">
    <property type="component" value="Chromosome 8"/>
</dbReference>
<protein>
    <submittedName>
        <fullName evidence="1">Uncharacterized protein</fullName>
    </submittedName>
</protein>
<organism evidence="1 2">
    <name type="scientific">Hyalomma asiaticum</name>
    <name type="common">Tick</name>
    <dbReference type="NCBI Taxonomy" id="266040"/>
    <lineage>
        <taxon>Eukaryota</taxon>
        <taxon>Metazoa</taxon>
        <taxon>Ecdysozoa</taxon>
        <taxon>Arthropoda</taxon>
        <taxon>Chelicerata</taxon>
        <taxon>Arachnida</taxon>
        <taxon>Acari</taxon>
        <taxon>Parasitiformes</taxon>
        <taxon>Ixodida</taxon>
        <taxon>Ixodoidea</taxon>
        <taxon>Ixodidae</taxon>
        <taxon>Hyalomminae</taxon>
        <taxon>Hyalomma</taxon>
    </lineage>
</organism>
<proteinExistence type="predicted"/>
<evidence type="ECO:0000313" key="1">
    <source>
        <dbReference type="EMBL" id="KAH6924119.1"/>
    </source>
</evidence>
<reference evidence="1" key="1">
    <citation type="submission" date="2020-05" db="EMBL/GenBank/DDBJ databases">
        <title>Large-scale comparative analyses of tick genomes elucidate their genetic diversity and vector capacities.</title>
        <authorList>
            <person name="Jia N."/>
            <person name="Wang J."/>
            <person name="Shi W."/>
            <person name="Du L."/>
            <person name="Sun Y."/>
            <person name="Zhan W."/>
            <person name="Jiang J."/>
            <person name="Wang Q."/>
            <person name="Zhang B."/>
            <person name="Ji P."/>
            <person name="Sakyi L.B."/>
            <person name="Cui X."/>
            <person name="Yuan T."/>
            <person name="Jiang B."/>
            <person name="Yang W."/>
            <person name="Lam T.T.-Y."/>
            <person name="Chang Q."/>
            <person name="Ding S."/>
            <person name="Wang X."/>
            <person name="Zhu J."/>
            <person name="Ruan X."/>
            <person name="Zhao L."/>
            <person name="Wei J."/>
            <person name="Que T."/>
            <person name="Du C."/>
            <person name="Cheng J."/>
            <person name="Dai P."/>
            <person name="Han X."/>
            <person name="Huang E."/>
            <person name="Gao Y."/>
            <person name="Liu J."/>
            <person name="Shao H."/>
            <person name="Ye R."/>
            <person name="Li L."/>
            <person name="Wei W."/>
            <person name="Wang X."/>
            <person name="Wang C."/>
            <person name="Yang T."/>
            <person name="Huo Q."/>
            <person name="Li W."/>
            <person name="Guo W."/>
            <person name="Chen H."/>
            <person name="Zhou L."/>
            <person name="Ni X."/>
            <person name="Tian J."/>
            <person name="Zhou Y."/>
            <person name="Sheng Y."/>
            <person name="Liu T."/>
            <person name="Pan Y."/>
            <person name="Xia L."/>
            <person name="Li J."/>
            <person name="Zhao F."/>
            <person name="Cao W."/>
        </authorList>
    </citation>
    <scope>NUCLEOTIDE SEQUENCE</scope>
    <source>
        <strain evidence="1">Hyas-2018</strain>
    </source>
</reference>
<evidence type="ECO:0000313" key="2">
    <source>
        <dbReference type="Proteomes" id="UP000821845"/>
    </source>
</evidence>
<dbReference type="EMBL" id="CM023488">
    <property type="protein sequence ID" value="KAH6924119.1"/>
    <property type="molecule type" value="Genomic_DNA"/>
</dbReference>
<comment type="caution">
    <text evidence="1">The sequence shown here is derived from an EMBL/GenBank/DDBJ whole genome shotgun (WGS) entry which is preliminary data.</text>
</comment>
<name>A0ACB7RQI9_HYAAI</name>
<gene>
    <name evidence="1" type="ORF">HPB50_012333</name>
</gene>
<keyword evidence="2" id="KW-1185">Reference proteome</keyword>
<sequence length="95" mass="10277">MSRSSISQRYCGGSEAVSPEVTDAKQWRQWEKCTMVRMSPATLSYESPNESARITSAEYVAITALTALTSFSKQALRASLCSCAADTVLPTGCML</sequence>